<dbReference type="InterPro" id="IPR001841">
    <property type="entry name" value="Znf_RING"/>
</dbReference>
<keyword evidence="4" id="KW-0479">Metal-binding</keyword>
<comment type="catalytic activity">
    <reaction evidence="1">
        <text>S-ubiquitinyl-[E2 ubiquitin-conjugating enzyme]-L-cysteine + [acceptor protein]-L-lysine = [E2 ubiquitin-conjugating enzyme]-L-cysteine + N(6)-ubiquitinyl-[acceptor protein]-L-lysine.</text>
        <dbReference type="EC" id="2.3.2.27"/>
    </reaction>
</comment>
<feature type="region of interest" description="Disordered" evidence="9">
    <location>
        <begin position="1"/>
        <end position="42"/>
    </location>
</feature>
<dbReference type="OrthoDB" id="8062037at2759"/>
<dbReference type="AlphaFoldDB" id="A0A9R0JD31"/>
<evidence type="ECO:0000259" key="10">
    <source>
        <dbReference type="PROSITE" id="PS50089"/>
    </source>
</evidence>
<evidence type="ECO:0000256" key="2">
    <source>
        <dbReference type="ARBA" id="ARBA00012483"/>
    </source>
</evidence>
<dbReference type="GO" id="GO:0061630">
    <property type="term" value="F:ubiquitin protein ligase activity"/>
    <property type="evidence" value="ECO:0000318"/>
    <property type="project" value="GO_Central"/>
</dbReference>
<evidence type="ECO:0000313" key="12">
    <source>
        <dbReference type="RefSeq" id="XP_021865798.1"/>
    </source>
</evidence>
<dbReference type="SMART" id="SM00184">
    <property type="entry name" value="RING"/>
    <property type="match status" value="1"/>
</dbReference>
<dbReference type="EC" id="2.3.2.27" evidence="2"/>
<dbReference type="RefSeq" id="XP_021865798.1">
    <property type="nucleotide sequence ID" value="XM_022010106.2"/>
</dbReference>
<evidence type="ECO:0000313" key="11">
    <source>
        <dbReference type="Proteomes" id="UP000813463"/>
    </source>
</evidence>
<reference evidence="12" key="2">
    <citation type="submission" date="2025-08" db="UniProtKB">
        <authorList>
            <consortium name="RefSeq"/>
        </authorList>
    </citation>
    <scope>IDENTIFICATION</scope>
    <source>
        <tissue evidence="12">Leaf</tissue>
    </source>
</reference>
<feature type="compositionally biased region" description="Basic residues" evidence="9">
    <location>
        <begin position="126"/>
        <end position="135"/>
    </location>
</feature>
<dbReference type="Proteomes" id="UP000813463">
    <property type="component" value="Chromosome 5"/>
</dbReference>
<reference evidence="11" key="1">
    <citation type="journal article" date="2021" name="Nat. Commun.">
        <title>Genomic analyses provide insights into spinach domestication and the genetic basis of agronomic traits.</title>
        <authorList>
            <person name="Cai X."/>
            <person name="Sun X."/>
            <person name="Xu C."/>
            <person name="Sun H."/>
            <person name="Wang X."/>
            <person name="Ge C."/>
            <person name="Zhang Z."/>
            <person name="Wang Q."/>
            <person name="Fei Z."/>
            <person name="Jiao C."/>
            <person name="Wang Q."/>
        </authorList>
    </citation>
    <scope>NUCLEOTIDE SEQUENCE [LARGE SCALE GENOMIC DNA]</scope>
    <source>
        <strain evidence="11">cv. Varoflay</strain>
    </source>
</reference>
<gene>
    <name evidence="12" type="primary">LOC110804513</name>
</gene>
<sequence>MAAISSDYSNSTIADHLKCRKPRNQRSSSSSDPKHPQMPSIIQSTRCKSTISSLLLSTFTNNHENTKITPKKHFKNPGLRGFGCAARPEVTVPAVIRSSADWESNQTNNRQHKNKHNNVAGSSSSSRKKKNKNKNKNAQQLQSVLMDDPIGSVGVQDLWCGDASAAASVDCVRPLSSGHNNRGKIDLDKLHHRERASYNSRQRVNTEHFAAPGLDSAFDVPSFGPDVFEAQYYHHMRSRTPEGLAEILMFQNGLLSGRRSGGADRYRDLRLDVDNMTYEELLELGDSIGHVNTGLRDDQIGRCLRKTKLSVINELASQPRISAEIEGKCSICQEEYEADEEVGKLECGHDYHLHCIKQWLVRKNACPVCKAEASSL</sequence>
<keyword evidence="7" id="KW-0862">Zinc</keyword>
<protein>
    <recommendedName>
        <fullName evidence="2">RING-type E3 ubiquitin transferase</fullName>
        <ecNumber evidence="2">2.3.2.27</ecNumber>
    </recommendedName>
</protein>
<name>A0A9R0JD31_SPIOL</name>
<dbReference type="Gene3D" id="3.30.40.10">
    <property type="entry name" value="Zinc/RING finger domain, C3HC4 (zinc finger)"/>
    <property type="match status" value="1"/>
</dbReference>
<evidence type="ECO:0000256" key="8">
    <source>
        <dbReference type="PROSITE-ProRule" id="PRU00175"/>
    </source>
</evidence>
<dbReference type="KEGG" id="soe:110804513"/>
<evidence type="ECO:0000256" key="6">
    <source>
        <dbReference type="ARBA" id="ARBA00022786"/>
    </source>
</evidence>
<evidence type="ECO:0000256" key="9">
    <source>
        <dbReference type="SAM" id="MobiDB-lite"/>
    </source>
</evidence>
<dbReference type="GO" id="GO:0008270">
    <property type="term" value="F:zinc ion binding"/>
    <property type="evidence" value="ECO:0007669"/>
    <property type="project" value="UniProtKB-KW"/>
</dbReference>
<evidence type="ECO:0000256" key="4">
    <source>
        <dbReference type="ARBA" id="ARBA00022723"/>
    </source>
</evidence>
<dbReference type="InterPro" id="IPR013083">
    <property type="entry name" value="Znf_RING/FYVE/PHD"/>
</dbReference>
<organism evidence="11 12">
    <name type="scientific">Spinacia oleracea</name>
    <name type="common">Spinach</name>
    <dbReference type="NCBI Taxonomy" id="3562"/>
    <lineage>
        <taxon>Eukaryota</taxon>
        <taxon>Viridiplantae</taxon>
        <taxon>Streptophyta</taxon>
        <taxon>Embryophyta</taxon>
        <taxon>Tracheophyta</taxon>
        <taxon>Spermatophyta</taxon>
        <taxon>Magnoliopsida</taxon>
        <taxon>eudicotyledons</taxon>
        <taxon>Gunneridae</taxon>
        <taxon>Pentapetalae</taxon>
        <taxon>Caryophyllales</taxon>
        <taxon>Chenopodiaceae</taxon>
        <taxon>Chenopodioideae</taxon>
        <taxon>Anserineae</taxon>
        <taxon>Spinacia</taxon>
    </lineage>
</organism>
<proteinExistence type="predicted"/>
<feature type="domain" description="RING-type" evidence="10">
    <location>
        <begin position="329"/>
        <end position="370"/>
    </location>
</feature>
<dbReference type="Pfam" id="PF13639">
    <property type="entry name" value="zf-RING_2"/>
    <property type="match status" value="1"/>
</dbReference>
<dbReference type="PANTHER" id="PTHR22937:SF122">
    <property type="entry name" value="RING-TYPE E3 UBIQUITIN TRANSFERASE"/>
    <property type="match status" value="1"/>
</dbReference>
<dbReference type="InterPro" id="IPR045191">
    <property type="entry name" value="MBR1/2-like"/>
</dbReference>
<evidence type="ECO:0000256" key="7">
    <source>
        <dbReference type="ARBA" id="ARBA00022833"/>
    </source>
</evidence>
<keyword evidence="5 8" id="KW-0863">Zinc-finger</keyword>
<dbReference type="PROSITE" id="PS50089">
    <property type="entry name" value="ZF_RING_2"/>
    <property type="match status" value="1"/>
</dbReference>
<keyword evidence="3" id="KW-0808">Transferase</keyword>
<feature type="compositionally biased region" description="Polar residues" evidence="9">
    <location>
        <begin position="1"/>
        <end position="13"/>
    </location>
</feature>
<dbReference type="SUPFAM" id="SSF57850">
    <property type="entry name" value="RING/U-box"/>
    <property type="match status" value="1"/>
</dbReference>
<keyword evidence="6" id="KW-0833">Ubl conjugation pathway</keyword>
<accession>A0A9R0JD31</accession>
<evidence type="ECO:0000256" key="5">
    <source>
        <dbReference type="ARBA" id="ARBA00022771"/>
    </source>
</evidence>
<dbReference type="GeneID" id="110804513"/>
<evidence type="ECO:0000256" key="1">
    <source>
        <dbReference type="ARBA" id="ARBA00000900"/>
    </source>
</evidence>
<keyword evidence="11" id="KW-1185">Reference proteome</keyword>
<evidence type="ECO:0000256" key="3">
    <source>
        <dbReference type="ARBA" id="ARBA00022679"/>
    </source>
</evidence>
<feature type="region of interest" description="Disordered" evidence="9">
    <location>
        <begin position="100"/>
        <end position="137"/>
    </location>
</feature>
<dbReference type="PANTHER" id="PTHR22937">
    <property type="entry name" value="E3 UBIQUITIN-PROTEIN LIGASE RNF165"/>
    <property type="match status" value="1"/>
</dbReference>